<keyword evidence="3" id="KW-0813">Transport</keyword>
<dbReference type="Proteomes" id="UP000254326">
    <property type="component" value="Unassembled WGS sequence"/>
</dbReference>
<evidence type="ECO:0000313" key="12">
    <source>
        <dbReference type="EMBL" id="RDL44613.1"/>
    </source>
</evidence>
<evidence type="ECO:0008006" key="14">
    <source>
        <dbReference type="Google" id="ProtNLM"/>
    </source>
</evidence>
<evidence type="ECO:0000256" key="11">
    <source>
        <dbReference type="SAM" id="Phobius"/>
    </source>
</evidence>
<gene>
    <name evidence="12" type="ORF">DN730_09500</name>
</gene>
<keyword evidence="10" id="KW-0175">Coiled coil</keyword>
<feature type="coiled-coil region" evidence="10">
    <location>
        <begin position="54"/>
        <end position="84"/>
    </location>
</feature>
<keyword evidence="13" id="KW-1185">Reference proteome</keyword>
<dbReference type="RefSeq" id="WP_115467876.1">
    <property type="nucleotide sequence ID" value="NZ_QKRA01000003.1"/>
</dbReference>
<evidence type="ECO:0000313" key="13">
    <source>
        <dbReference type="Proteomes" id="UP000254326"/>
    </source>
</evidence>
<dbReference type="AlphaFoldDB" id="A0A370UA31"/>
<dbReference type="SUPFAM" id="SSF103054">
    <property type="entry name" value="General secretion pathway protein M, EpsM"/>
    <property type="match status" value="1"/>
</dbReference>
<keyword evidence="9 11" id="KW-0472">Membrane</keyword>
<dbReference type="GO" id="GO:0015628">
    <property type="term" value="P:protein secretion by the type II secretion system"/>
    <property type="evidence" value="ECO:0007669"/>
    <property type="project" value="InterPro"/>
</dbReference>
<evidence type="ECO:0000256" key="8">
    <source>
        <dbReference type="ARBA" id="ARBA00022989"/>
    </source>
</evidence>
<evidence type="ECO:0000256" key="9">
    <source>
        <dbReference type="ARBA" id="ARBA00023136"/>
    </source>
</evidence>
<dbReference type="InterPro" id="IPR007690">
    <property type="entry name" value="T2SS_GspM"/>
</dbReference>
<evidence type="ECO:0000256" key="4">
    <source>
        <dbReference type="ARBA" id="ARBA00022475"/>
    </source>
</evidence>
<accession>A0A370UA31</accession>
<keyword evidence="4" id="KW-1003">Cell membrane</keyword>
<reference evidence="12 13" key="1">
    <citation type="submission" date="2018-06" db="EMBL/GenBank/DDBJ databases">
        <title>Marinomonas sp. YLB-05 draft genome sequence.</title>
        <authorList>
            <person name="Yu L."/>
            <person name="Tang X."/>
        </authorList>
    </citation>
    <scope>NUCLEOTIDE SEQUENCE [LARGE SCALE GENOMIC DNA]</scope>
    <source>
        <strain evidence="12 13">YLB-05</strain>
    </source>
</reference>
<dbReference type="InterPro" id="IPR023229">
    <property type="entry name" value="T2SS_M_periplasmic_sf"/>
</dbReference>
<keyword evidence="5" id="KW-0997">Cell inner membrane</keyword>
<organism evidence="12 13">
    <name type="scientific">Marinomonas piezotolerans</name>
    <dbReference type="NCBI Taxonomy" id="2213058"/>
    <lineage>
        <taxon>Bacteria</taxon>
        <taxon>Pseudomonadati</taxon>
        <taxon>Pseudomonadota</taxon>
        <taxon>Gammaproteobacteria</taxon>
        <taxon>Oceanospirillales</taxon>
        <taxon>Oceanospirillaceae</taxon>
        <taxon>Marinomonas</taxon>
    </lineage>
</organism>
<evidence type="ECO:0000256" key="1">
    <source>
        <dbReference type="ARBA" id="ARBA00004377"/>
    </source>
</evidence>
<evidence type="ECO:0000256" key="2">
    <source>
        <dbReference type="ARBA" id="ARBA00010637"/>
    </source>
</evidence>
<dbReference type="Gene3D" id="3.30.1360.100">
    <property type="entry name" value="General secretion pathway protein M, EpsM"/>
    <property type="match status" value="1"/>
</dbReference>
<protein>
    <recommendedName>
        <fullName evidence="14">Type II secretion system protein M</fullName>
    </recommendedName>
</protein>
<keyword evidence="6 11" id="KW-0812">Transmembrane</keyword>
<dbReference type="GO" id="GO:0015627">
    <property type="term" value="C:type II protein secretion system complex"/>
    <property type="evidence" value="ECO:0007669"/>
    <property type="project" value="InterPro"/>
</dbReference>
<keyword evidence="7" id="KW-0653">Protein transport</keyword>
<evidence type="ECO:0000256" key="10">
    <source>
        <dbReference type="SAM" id="Coils"/>
    </source>
</evidence>
<feature type="transmembrane region" description="Helical" evidence="11">
    <location>
        <begin position="31"/>
        <end position="53"/>
    </location>
</feature>
<evidence type="ECO:0000256" key="5">
    <source>
        <dbReference type="ARBA" id="ARBA00022519"/>
    </source>
</evidence>
<keyword evidence="8 11" id="KW-1133">Transmembrane helix</keyword>
<comment type="subcellular location">
    <subcellularLocation>
        <location evidence="1">Cell inner membrane</location>
        <topology evidence="1">Single-pass membrane protein</topology>
    </subcellularLocation>
</comment>
<sequence length="171" mass="19246">MKAWLSNQFQQSPTLYAVWLAYKSRSTREQALMFVAALAIMFMLLFYVVWLPASEAKQQAVQRLEDANRQYQLLSMNAEQLVRNSRQSKGLQDRSAEALRNVASQAAGQAKLSADRVSVDGDSRLQLWGSNVPFSAVSAWLGILAKQQVIIHAFQLERVSPGKVNIRFTLD</sequence>
<dbReference type="EMBL" id="QKRA01000003">
    <property type="protein sequence ID" value="RDL44613.1"/>
    <property type="molecule type" value="Genomic_DNA"/>
</dbReference>
<proteinExistence type="inferred from homology"/>
<comment type="caution">
    <text evidence="12">The sequence shown here is derived from an EMBL/GenBank/DDBJ whole genome shotgun (WGS) entry which is preliminary data.</text>
</comment>
<dbReference type="OrthoDB" id="6104491at2"/>
<dbReference type="Pfam" id="PF04612">
    <property type="entry name" value="T2SSM"/>
    <property type="match status" value="1"/>
</dbReference>
<comment type="similarity">
    <text evidence="2">Belongs to the GSP M family.</text>
</comment>
<dbReference type="GO" id="GO:0005886">
    <property type="term" value="C:plasma membrane"/>
    <property type="evidence" value="ECO:0007669"/>
    <property type="project" value="UniProtKB-SubCell"/>
</dbReference>
<name>A0A370UA31_9GAMM</name>
<evidence type="ECO:0000256" key="7">
    <source>
        <dbReference type="ARBA" id="ARBA00022927"/>
    </source>
</evidence>
<evidence type="ECO:0000256" key="6">
    <source>
        <dbReference type="ARBA" id="ARBA00022692"/>
    </source>
</evidence>
<evidence type="ECO:0000256" key="3">
    <source>
        <dbReference type="ARBA" id="ARBA00022448"/>
    </source>
</evidence>